<dbReference type="GO" id="GO:0005886">
    <property type="term" value="C:plasma membrane"/>
    <property type="evidence" value="ECO:0007669"/>
    <property type="project" value="UniProtKB-SubCell"/>
</dbReference>
<evidence type="ECO:0000256" key="4">
    <source>
        <dbReference type="ARBA" id="ARBA00022692"/>
    </source>
</evidence>
<comment type="similarity">
    <text evidence="8">Belongs to the binding-protein-dependent transport system permease family. LivHM subfamily.</text>
</comment>
<feature type="transmembrane region" description="Helical" evidence="9">
    <location>
        <begin position="254"/>
        <end position="277"/>
    </location>
</feature>
<dbReference type="CDD" id="cd06582">
    <property type="entry name" value="TM_PBP1_LivH_like"/>
    <property type="match status" value="1"/>
</dbReference>
<dbReference type="PANTHER" id="PTHR11795:SF442">
    <property type="entry name" value="ABC TRANSPORTER ATP-BINDING PROTEIN"/>
    <property type="match status" value="1"/>
</dbReference>
<accession>A0A9W6SJ46</accession>
<keyword evidence="5" id="KW-0029">Amino-acid transport</keyword>
<protein>
    <submittedName>
        <fullName evidence="10">Branched-chain amino acid ABC transporter permease</fullName>
    </submittedName>
</protein>
<dbReference type="InterPro" id="IPR001851">
    <property type="entry name" value="ABC_transp_permease"/>
</dbReference>
<dbReference type="AlphaFoldDB" id="A0A9W6SJ46"/>
<evidence type="ECO:0000313" key="11">
    <source>
        <dbReference type="Proteomes" id="UP001165079"/>
    </source>
</evidence>
<proteinExistence type="inferred from homology"/>
<keyword evidence="11" id="KW-1185">Reference proteome</keyword>
<evidence type="ECO:0000256" key="5">
    <source>
        <dbReference type="ARBA" id="ARBA00022970"/>
    </source>
</evidence>
<sequence length="284" mass="28396">MADAYLIPAVNGVAYGLLLYTVAAGLTLTFGVAGVLNLAHGTVYVLGGYLAVSLSDGTWTGLALGALAGTGAGLAAGLLLWGMLRPIEGRGHLAQALLTFGVALAGGALLVRAFGTDELRPSLPAALDAPVDLFGHRYPAYRLGFIGVAAVLALCGVLLVRRTRFGAAVRAVADDRDMVAVLGLDPRAVMAGVLAAGGALAGAAGALGAPILGPGPRTADTTLLLSLIIVVVGGLGSIGGAFIAAIAVGQVQSLGVIVAPDWAPYLLFAAMGVALLARRRRWAT</sequence>
<comment type="subcellular location">
    <subcellularLocation>
        <location evidence="1">Cell membrane</location>
        <topology evidence="1">Multi-pass membrane protein</topology>
    </subcellularLocation>
</comment>
<gene>
    <name evidence="10" type="ORF">Afil01_15640</name>
</gene>
<feature type="transmembrane region" description="Helical" evidence="9">
    <location>
        <begin position="12"/>
        <end position="39"/>
    </location>
</feature>
<dbReference type="GO" id="GO:0006865">
    <property type="term" value="P:amino acid transport"/>
    <property type="evidence" value="ECO:0007669"/>
    <property type="project" value="UniProtKB-KW"/>
</dbReference>
<dbReference type="Pfam" id="PF02653">
    <property type="entry name" value="BPD_transp_2"/>
    <property type="match status" value="1"/>
</dbReference>
<evidence type="ECO:0000256" key="2">
    <source>
        <dbReference type="ARBA" id="ARBA00022448"/>
    </source>
</evidence>
<keyword evidence="7 9" id="KW-0472">Membrane</keyword>
<dbReference type="Proteomes" id="UP001165079">
    <property type="component" value="Unassembled WGS sequence"/>
</dbReference>
<evidence type="ECO:0000313" key="10">
    <source>
        <dbReference type="EMBL" id="GLZ76757.1"/>
    </source>
</evidence>
<feature type="transmembrane region" description="Helical" evidence="9">
    <location>
        <begin position="93"/>
        <end position="114"/>
    </location>
</feature>
<dbReference type="GO" id="GO:0022857">
    <property type="term" value="F:transmembrane transporter activity"/>
    <property type="evidence" value="ECO:0007669"/>
    <property type="project" value="InterPro"/>
</dbReference>
<evidence type="ECO:0000256" key="3">
    <source>
        <dbReference type="ARBA" id="ARBA00022475"/>
    </source>
</evidence>
<keyword evidence="3" id="KW-1003">Cell membrane</keyword>
<dbReference type="PANTHER" id="PTHR11795">
    <property type="entry name" value="BRANCHED-CHAIN AMINO ACID TRANSPORT SYSTEM PERMEASE PROTEIN LIVH"/>
    <property type="match status" value="1"/>
</dbReference>
<organism evidence="10 11">
    <name type="scientific">Actinorhabdospora filicis</name>
    <dbReference type="NCBI Taxonomy" id="1785913"/>
    <lineage>
        <taxon>Bacteria</taxon>
        <taxon>Bacillati</taxon>
        <taxon>Actinomycetota</taxon>
        <taxon>Actinomycetes</taxon>
        <taxon>Micromonosporales</taxon>
        <taxon>Micromonosporaceae</taxon>
        <taxon>Actinorhabdospora</taxon>
    </lineage>
</organism>
<keyword evidence="2" id="KW-0813">Transport</keyword>
<evidence type="ECO:0000256" key="8">
    <source>
        <dbReference type="ARBA" id="ARBA00037998"/>
    </source>
</evidence>
<dbReference type="RefSeq" id="WP_285661918.1">
    <property type="nucleotide sequence ID" value="NZ_BSTX01000001.1"/>
</dbReference>
<keyword evidence="6 9" id="KW-1133">Transmembrane helix</keyword>
<feature type="transmembrane region" description="Helical" evidence="9">
    <location>
        <begin position="223"/>
        <end position="248"/>
    </location>
</feature>
<evidence type="ECO:0000256" key="7">
    <source>
        <dbReference type="ARBA" id="ARBA00023136"/>
    </source>
</evidence>
<dbReference type="EMBL" id="BSTX01000001">
    <property type="protein sequence ID" value="GLZ76757.1"/>
    <property type="molecule type" value="Genomic_DNA"/>
</dbReference>
<keyword evidence="4 9" id="KW-0812">Transmembrane</keyword>
<evidence type="ECO:0000256" key="9">
    <source>
        <dbReference type="SAM" id="Phobius"/>
    </source>
</evidence>
<evidence type="ECO:0000256" key="6">
    <source>
        <dbReference type="ARBA" id="ARBA00022989"/>
    </source>
</evidence>
<comment type="caution">
    <text evidence="10">The sequence shown here is derived from an EMBL/GenBank/DDBJ whole genome shotgun (WGS) entry which is preliminary data.</text>
</comment>
<feature type="transmembrane region" description="Helical" evidence="9">
    <location>
        <begin position="59"/>
        <end position="81"/>
    </location>
</feature>
<evidence type="ECO:0000256" key="1">
    <source>
        <dbReference type="ARBA" id="ARBA00004651"/>
    </source>
</evidence>
<feature type="transmembrane region" description="Helical" evidence="9">
    <location>
        <begin position="140"/>
        <end position="160"/>
    </location>
</feature>
<dbReference type="InterPro" id="IPR052157">
    <property type="entry name" value="BCAA_transport_permease"/>
</dbReference>
<name>A0A9W6SJ46_9ACTN</name>
<reference evidence="10" key="1">
    <citation type="submission" date="2023-03" db="EMBL/GenBank/DDBJ databases">
        <title>Actinorhabdospora filicis NBRC 111898.</title>
        <authorList>
            <person name="Ichikawa N."/>
            <person name="Sato H."/>
            <person name="Tonouchi N."/>
        </authorList>
    </citation>
    <scope>NUCLEOTIDE SEQUENCE</scope>
    <source>
        <strain evidence="10">NBRC 111898</strain>
    </source>
</reference>